<comment type="similarity">
    <text evidence="1">Belongs to the TTC38 family.</text>
</comment>
<dbReference type="OrthoDB" id="9815900at2"/>
<evidence type="ECO:0000313" key="6">
    <source>
        <dbReference type="Proteomes" id="UP000095463"/>
    </source>
</evidence>
<dbReference type="InterPro" id="IPR033891">
    <property type="entry name" value="TTC38"/>
</dbReference>
<proteinExistence type="inferred from homology"/>
<name>A0A1E5XIY4_9HYPH</name>
<evidence type="ECO:0000256" key="4">
    <source>
        <dbReference type="ARBA" id="ARBA00022803"/>
    </source>
</evidence>
<reference evidence="5 6" key="1">
    <citation type="journal article" date="2015" name="Genome Announc.">
        <title>Genome Assemblies of Three Soil-Associated Devosia species: D. insulae, D. limi, and D. soli.</title>
        <authorList>
            <person name="Hassan Y.I."/>
            <person name="Lepp D."/>
            <person name="Zhou T."/>
        </authorList>
    </citation>
    <scope>NUCLEOTIDE SEQUENCE [LARGE SCALE GENOMIC DNA]</scope>
    <source>
        <strain evidence="5 6">DS-56</strain>
    </source>
</reference>
<dbReference type="EMBL" id="LAJE02000363">
    <property type="protein sequence ID" value="OEO28541.1"/>
    <property type="molecule type" value="Genomic_DNA"/>
</dbReference>
<dbReference type="SUPFAM" id="SSF48452">
    <property type="entry name" value="TPR-like"/>
    <property type="match status" value="1"/>
</dbReference>
<evidence type="ECO:0000313" key="5">
    <source>
        <dbReference type="EMBL" id="OEO28541.1"/>
    </source>
</evidence>
<keyword evidence="4" id="KW-0802">TPR repeat</keyword>
<dbReference type="PANTHER" id="PTHR16263">
    <property type="entry name" value="TETRATRICOPEPTIDE REPEAT PROTEIN 38"/>
    <property type="match status" value="1"/>
</dbReference>
<gene>
    <name evidence="5" type="ORF">VW23_003615</name>
</gene>
<sequence length="440" mass="48496">MAQDALGNEVSRASSATLQGIDDFVTGFLGYEKKAANIIAAADGEPDAVLANTYAGFTWMFLEADGAKAMAGKYLARAEAAAAGANERERMLLAQLERWIADDIPRVQAIGDELVARYPRDLTSVKLHQYFSFNRGDAANMLRIAKAAEAANADNPHIHGMLAFGYEQLHYLETAEREARLALKLKTKEPWAQHALAHVMLGTGRVAEGVQFLAEAQRTWVDLNSFMYTHNWWHKALFHISQGDHAAVFDAYDNHVWGIEPSYSQDQVGAVSLLARMEVAGMDVGNRWEDVANHMQGRGRDTIQPFLTLQYLYGLARAERLEADELMRAVEEKAATSSAFDRVVWQEVALPAARGVLAHARGDYAAAAKWLSVANPRMAEIGGSHAQRDLFGQLLLDAHLKLGNWAIAQQMLEMRRTWDPDGVPVSQALALVNERLGTAA</sequence>
<evidence type="ECO:0000256" key="1">
    <source>
        <dbReference type="ARBA" id="ARBA00005857"/>
    </source>
</evidence>
<dbReference type="Proteomes" id="UP000095463">
    <property type="component" value="Unassembled WGS sequence"/>
</dbReference>
<comment type="caution">
    <text evidence="5">The sequence shown here is derived from an EMBL/GenBank/DDBJ whole genome shotgun (WGS) entry which is preliminary data.</text>
</comment>
<dbReference type="Gene3D" id="1.25.40.10">
    <property type="entry name" value="Tetratricopeptide repeat domain"/>
    <property type="match status" value="1"/>
</dbReference>
<evidence type="ECO:0000256" key="3">
    <source>
        <dbReference type="ARBA" id="ARBA00022737"/>
    </source>
</evidence>
<keyword evidence="3" id="KW-0677">Repeat</keyword>
<dbReference type="AlphaFoldDB" id="A0A1E5XIY4"/>
<dbReference type="InterPro" id="IPR011990">
    <property type="entry name" value="TPR-like_helical_dom_sf"/>
</dbReference>
<protein>
    <recommendedName>
        <fullName evidence="2">Tetratricopeptide repeat protein 38</fullName>
    </recommendedName>
</protein>
<organism evidence="5 6">
    <name type="scientific">Devosia insulae DS-56</name>
    <dbReference type="NCBI Taxonomy" id="1116389"/>
    <lineage>
        <taxon>Bacteria</taxon>
        <taxon>Pseudomonadati</taxon>
        <taxon>Pseudomonadota</taxon>
        <taxon>Alphaproteobacteria</taxon>
        <taxon>Hyphomicrobiales</taxon>
        <taxon>Devosiaceae</taxon>
        <taxon>Devosia</taxon>
    </lineage>
</organism>
<evidence type="ECO:0000256" key="2">
    <source>
        <dbReference type="ARBA" id="ARBA00019992"/>
    </source>
</evidence>
<dbReference type="PANTHER" id="PTHR16263:SF4">
    <property type="entry name" value="TETRATRICOPEPTIDE REPEAT PROTEIN 38"/>
    <property type="match status" value="1"/>
</dbReference>
<accession>A0A1E5XIY4</accession>
<keyword evidence="6" id="KW-1185">Reference proteome</keyword>